<dbReference type="SUPFAM" id="SSF54001">
    <property type="entry name" value="Cysteine proteinases"/>
    <property type="match status" value="1"/>
</dbReference>
<proteinExistence type="predicted"/>
<dbReference type="InterPro" id="IPR036985">
    <property type="entry name" value="Transglutaminase-like_sf"/>
</dbReference>
<accession>A0A822EFN2</accession>
<dbReference type="PANTHER" id="PTHR11590:SF40">
    <property type="entry name" value="HEMOCYTE PROTEIN-GLUTAMINE GAMMA-GLUTAMYLTRANSFERASE-LIKE PROTEIN"/>
    <property type="match status" value="1"/>
</dbReference>
<dbReference type="InterPro" id="IPR038765">
    <property type="entry name" value="Papain-like_cys_pep_sf"/>
</dbReference>
<dbReference type="Proteomes" id="UP000663848">
    <property type="component" value="Unassembled WGS sequence"/>
</dbReference>
<sequence length="63" mass="6960">PAQNSGWQVVDSSAIDYNTKIRRIGPCSVAALKSGSLTLKWDTPNIYNVLNANRSHWLVYPDG</sequence>
<name>A0A822EFN2_9BILA</name>
<dbReference type="AlphaFoldDB" id="A0A822EFN2"/>
<dbReference type="InterPro" id="IPR050779">
    <property type="entry name" value="Transglutaminase"/>
</dbReference>
<evidence type="ECO:0000313" key="2">
    <source>
        <dbReference type="Proteomes" id="UP000663848"/>
    </source>
</evidence>
<comment type="caution">
    <text evidence="1">The sequence shown here is derived from an EMBL/GenBank/DDBJ whole genome shotgun (WGS) entry which is preliminary data.</text>
</comment>
<reference evidence="1" key="1">
    <citation type="submission" date="2021-02" db="EMBL/GenBank/DDBJ databases">
        <authorList>
            <person name="Nowell W R."/>
        </authorList>
    </citation>
    <scope>NUCLEOTIDE SEQUENCE</scope>
</reference>
<dbReference type="EMBL" id="CAJOBR010071300">
    <property type="protein sequence ID" value="CAF5100523.1"/>
    <property type="molecule type" value="Genomic_DNA"/>
</dbReference>
<evidence type="ECO:0000313" key="1">
    <source>
        <dbReference type="EMBL" id="CAF5100523.1"/>
    </source>
</evidence>
<dbReference type="PANTHER" id="PTHR11590">
    <property type="entry name" value="PROTEIN-GLUTAMINE GAMMA-GLUTAMYLTRANSFERASE"/>
    <property type="match status" value="1"/>
</dbReference>
<dbReference type="GO" id="GO:0003810">
    <property type="term" value="F:protein-glutamine gamma-glutamyltransferase activity"/>
    <property type="evidence" value="ECO:0007669"/>
    <property type="project" value="TreeGrafter"/>
</dbReference>
<organism evidence="1 2">
    <name type="scientific">Rotaria socialis</name>
    <dbReference type="NCBI Taxonomy" id="392032"/>
    <lineage>
        <taxon>Eukaryota</taxon>
        <taxon>Metazoa</taxon>
        <taxon>Spiralia</taxon>
        <taxon>Gnathifera</taxon>
        <taxon>Rotifera</taxon>
        <taxon>Eurotatoria</taxon>
        <taxon>Bdelloidea</taxon>
        <taxon>Philodinida</taxon>
        <taxon>Philodinidae</taxon>
        <taxon>Rotaria</taxon>
    </lineage>
</organism>
<feature type="non-terminal residue" evidence="1">
    <location>
        <position position="63"/>
    </location>
</feature>
<gene>
    <name evidence="1" type="ORF">QYT958_LOCUS44819</name>
</gene>
<dbReference type="Gene3D" id="3.90.260.10">
    <property type="entry name" value="Transglutaminase-like"/>
    <property type="match status" value="1"/>
</dbReference>
<feature type="non-terminal residue" evidence="1">
    <location>
        <position position="1"/>
    </location>
</feature>
<protein>
    <submittedName>
        <fullName evidence="1">Uncharacterized protein</fullName>
    </submittedName>
</protein>